<organism evidence="6 7">
    <name type="scientific">Paenibacillus eucommiae</name>
    <dbReference type="NCBI Taxonomy" id="1355755"/>
    <lineage>
        <taxon>Bacteria</taxon>
        <taxon>Bacillati</taxon>
        <taxon>Bacillota</taxon>
        <taxon>Bacilli</taxon>
        <taxon>Bacillales</taxon>
        <taxon>Paenibacillaceae</taxon>
        <taxon>Paenibacillus</taxon>
    </lineage>
</organism>
<dbReference type="PANTHER" id="PTHR14340:SF11">
    <property type="entry name" value="IG-LIKE DOMAIN-CONTAINING PROTEIN"/>
    <property type="match status" value="1"/>
</dbReference>
<sequence>MTQSKAIKIVLMALLVLSSVTTSIIPLSQNTYAIGMDAEAPLITMEPEDKTVNELESFTLSVTAAGSGELSYQWYRTDSSGTIALNATKASLTVPGLGAGVTTYYCVVTNTDTNVSGIQTATATSAIATITVNAVVNAEAPLITMDPEDKTVNELESFTLSVAATGSGELSYQWYRTDSSGTIALNTATKASLTVPGLGAGVTTYYCVVTNTDTSVSGSHTATATSAAATITVNSVVNAEAPLITMDPEDQTVNELESFTLSVAATGSGDLSYQWYRSNDSGTFALNNATNASLTVPSLGAGVTTYYCIVTNTDTSVSGSQTATATSASATITVNALRNAETPSIDVQPVDKTVKAGEVLTFSVEASGGEELTYQWIRNDIDSTSGGAFVMGATEPSITVSSTDLYTAYYYCLVTNTDTSAPGVQTATVYSSTAKATVILPDLPVTPQNLTADYGNRRATLNWGSVTGATYYNIYMSTVSGQFDETPTVVSYNNTTYTLGKLTNGTNYYFVVKAANLAGLSPVSLEANVIPKTVPAKPTDIYAIAGNGQATVYFTAPTNDGGSPITGYEVTDSLGNHTITGLASPITITGLSNGTSYTFKVKAINSVGESGESDLSNAVTPKVPEVNPDSGTPVVESATPEPVNTGVDVLVNGKVENAGTASTTTVNGQTVTTVIIDQKKLEDRLAAEKNGAVVVIPVNTKSAVVIGELNGQMVKNMEDKQAVLQIKTEQATYTLPAQQINIHAISEKLGKSVDLQDIKIQVEISTPTASMVKVVEDAANKGSFTLVVPSIDFTVRAVYGDKTIEISKFNAYVERTIAIPGGVDPTKITTGVVIDADGNVRHIPTKVVLIDGKYYAQMNSMTNSVHSIIWHPIKFSDVAAHWAHAEVNDMGSRMVIEGTGNDLFNPDMEITRAEFAQVIVRGLGLKLENGATPFSDVKAADWYSSVINTAYSYQLINGFEDGTFRPNDKVTREQAMVIIAKAMSITNLKAKLAVATEAILLPFVDASEVSSWAQDSTADNVQSGIVSGRSGNKLAPKANMTRAEAAAILHRLLQKSNLI</sequence>
<dbReference type="SMART" id="SM00060">
    <property type="entry name" value="FN3"/>
    <property type="match status" value="3"/>
</dbReference>
<feature type="domain" description="SLH" evidence="5">
    <location>
        <begin position="870"/>
        <end position="929"/>
    </location>
</feature>
<comment type="caution">
    <text evidence="6">The sequence shown here is derived from an EMBL/GenBank/DDBJ whole genome shotgun (WGS) entry which is preliminary data.</text>
</comment>
<dbReference type="InterPro" id="IPR036116">
    <property type="entry name" value="FN3_sf"/>
</dbReference>
<evidence type="ECO:0000259" key="3">
    <source>
        <dbReference type="PROSITE" id="PS50835"/>
    </source>
</evidence>
<evidence type="ECO:0000259" key="5">
    <source>
        <dbReference type="PROSITE" id="PS51272"/>
    </source>
</evidence>
<accession>A0ABS4J3I1</accession>
<dbReference type="Proteomes" id="UP001519287">
    <property type="component" value="Unassembled WGS sequence"/>
</dbReference>
<feature type="domain" description="Ig-like" evidence="3">
    <location>
        <begin position="242"/>
        <end position="324"/>
    </location>
</feature>
<keyword evidence="7" id="KW-1185">Reference proteome</keyword>
<dbReference type="InterPro" id="IPR013783">
    <property type="entry name" value="Ig-like_fold"/>
</dbReference>
<feature type="domain" description="SLH" evidence="5">
    <location>
        <begin position="930"/>
        <end position="993"/>
    </location>
</feature>
<dbReference type="PROSITE" id="PS50853">
    <property type="entry name" value="FN3"/>
    <property type="match status" value="2"/>
</dbReference>
<dbReference type="SUPFAM" id="SSF49265">
    <property type="entry name" value="Fibronectin type III"/>
    <property type="match status" value="2"/>
</dbReference>
<dbReference type="InterPro" id="IPR001119">
    <property type="entry name" value="SLH_dom"/>
</dbReference>
<dbReference type="CDD" id="cd00063">
    <property type="entry name" value="FN3"/>
    <property type="match status" value="2"/>
</dbReference>
<feature type="domain" description="Ig-like" evidence="3">
    <location>
        <begin position="41"/>
        <end position="124"/>
    </location>
</feature>
<dbReference type="InterPro" id="IPR010916">
    <property type="entry name" value="TonB_box_CS"/>
</dbReference>
<dbReference type="InterPro" id="IPR003599">
    <property type="entry name" value="Ig_sub"/>
</dbReference>
<dbReference type="InterPro" id="IPR007110">
    <property type="entry name" value="Ig-like_dom"/>
</dbReference>
<dbReference type="Gene3D" id="2.60.40.10">
    <property type="entry name" value="Immunoglobulins"/>
    <property type="match status" value="6"/>
</dbReference>
<evidence type="ECO:0000313" key="6">
    <source>
        <dbReference type="EMBL" id="MBP1994363.1"/>
    </source>
</evidence>
<dbReference type="Pfam" id="PF00395">
    <property type="entry name" value="SLH"/>
    <property type="match status" value="3"/>
</dbReference>
<protein>
    <submittedName>
        <fullName evidence="6">Secreted protein</fullName>
    </submittedName>
</protein>
<evidence type="ECO:0000256" key="1">
    <source>
        <dbReference type="ARBA" id="ARBA00023319"/>
    </source>
</evidence>
<dbReference type="PROSITE" id="PS00430">
    <property type="entry name" value="TONB_DEPENDENT_REC_1"/>
    <property type="match status" value="1"/>
</dbReference>
<feature type="domain" description="Fibronectin type-III" evidence="4">
    <location>
        <begin position="534"/>
        <end position="623"/>
    </location>
</feature>
<proteinExistence type="predicted"/>
<name>A0ABS4J3I1_9BACL</name>
<evidence type="ECO:0000313" key="7">
    <source>
        <dbReference type="Proteomes" id="UP001519287"/>
    </source>
</evidence>
<dbReference type="EMBL" id="JAGGLB010000025">
    <property type="protein sequence ID" value="MBP1994363.1"/>
    <property type="molecule type" value="Genomic_DNA"/>
</dbReference>
<dbReference type="PANTHER" id="PTHR14340">
    <property type="entry name" value="MICROFIBRIL-ASSOCIATED GLYCOPROTEIN 3"/>
    <property type="match status" value="1"/>
</dbReference>
<dbReference type="SMART" id="SM00409">
    <property type="entry name" value="IG"/>
    <property type="match status" value="4"/>
</dbReference>
<feature type="domain" description="Ig-like" evidence="3">
    <location>
        <begin position="343"/>
        <end position="430"/>
    </location>
</feature>
<feature type="domain" description="Ig-like" evidence="3">
    <location>
        <begin position="141"/>
        <end position="223"/>
    </location>
</feature>
<gene>
    <name evidence="6" type="ORF">J2Z66_005999</name>
</gene>
<dbReference type="Pfam" id="PF00041">
    <property type="entry name" value="fn3"/>
    <property type="match status" value="2"/>
</dbReference>
<feature type="region of interest" description="Disordered" evidence="2">
    <location>
        <begin position="610"/>
        <end position="643"/>
    </location>
</feature>
<evidence type="ECO:0000259" key="4">
    <source>
        <dbReference type="PROSITE" id="PS50853"/>
    </source>
</evidence>
<dbReference type="InterPro" id="IPR036179">
    <property type="entry name" value="Ig-like_dom_sf"/>
</dbReference>
<feature type="domain" description="Fibronectin type-III" evidence="4">
    <location>
        <begin position="443"/>
        <end position="533"/>
    </location>
</feature>
<dbReference type="RefSeq" id="WP_245375916.1">
    <property type="nucleotide sequence ID" value="NZ_JAGGLB010000025.1"/>
</dbReference>
<dbReference type="InterPro" id="IPR003961">
    <property type="entry name" value="FN3_dom"/>
</dbReference>
<evidence type="ECO:0000256" key="2">
    <source>
        <dbReference type="SAM" id="MobiDB-lite"/>
    </source>
</evidence>
<keyword evidence="1" id="KW-0393">Immunoglobulin domain</keyword>
<feature type="domain" description="SLH" evidence="5">
    <location>
        <begin position="1000"/>
        <end position="1059"/>
    </location>
</feature>
<dbReference type="PROSITE" id="PS50835">
    <property type="entry name" value="IG_LIKE"/>
    <property type="match status" value="4"/>
</dbReference>
<dbReference type="PROSITE" id="PS51272">
    <property type="entry name" value="SLH"/>
    <property type="match status" value="3"/>
</dbReference>
<dbReference type="SUPFAM" id="SSF48726">
    <property type="entry name" value="Immunoglobulin"/>
    <property type="match status" value="4"/>
</dbReference>
<reference evidence="6 7" key="1">
    <citation type="submission" date="2021-03" db="EMBL/GenBank/DDBJ databases">
        <title>Genomic Encyclopedia of Type Strains, Phase IV (KMG-IV): sequencing the most valuable type-strain genomes for metagenomic binning, comparative biology and taxonomic classification.</title>
        <authorList>
            <person name="Goeker M."/>
        </authorList>
    </citation>
    <scope>NUCLEOTIDE SEQUENCE [LARGE SCALE GENOMIC DNA]</scope>
    <source>
        <strain evidence="6 7">DSM 26048</strain>
    </source>
</reference>